<reference evidence="2 3" key="1">
    <citation type="submission" date="2016-01" db="EMBL/GenBank/DDBJ databases">
        <authorList>
            <person name="McClelland M."/>
            <person name="Jain A."/>
            <person name="Saraogi P."/>
            <person name="Mendelson R."/>
            <person name="Westerman R."/>
            <person name="SanMiguel P."/>
            <person name="Csonka L."/>
        </authorList>
    </citation>
    <scope>NUCLEOTIDE SEQUENCE [LARGE SCALE GENOMIC DNA]</scope>
    <source>
        <strain evidence="2 3">R-53146</strain>
    </source>
</reference>
<keyword evidence="3" id="KW-1185">Reference proteome</keyword>
<accession>A0A0X3ASR9</accession>
<protein>
    <recommendedName>
        <fullName evidence="4">DUF4237 domain-containing protein</fullName>
    </recommendedName>
</protein>
<evidence type="ECO:0000256" key="1">
    <source>
        <dbReference type="SAM" id="MobiDB-lite"/>
    </source>
</evidence>
<feature type="region of interest" description="Disordered" evidence="1">
    <location>
        <begin position="62"/>
        <end position="83"/>
    </location>
</feature>
<evidence type="ECO:0000313" key="3">
    <source>
        <dbReference type="Proteomes" id="UP000182761"/>
    </source>
</evidence>
<dbReference type="EMBL" id="FCOR01000041">
    <property type="protein sequence ID" value="CVK17273.1"/>
    <property type="molecule type" value="Genomic_DNA"/>
</dbReference>
<evidence type="ECO:0008006" key="4">
    <source>
        <dbReference type="Google" id="ProtNLM"/>
    </source>
</evidence>
<proteinExistence type="predicted"/>
<sequence>MFDVFGLSECGSNSWNKFQKQHKGVFKNSSEASRAYNDLKVNKSPWPYDYAPKKETLSPGEKIRMAMSEGQPSNRPGGWATTDEIPDVNMVREKLAVTKEFKENIAYVQEYEVIKELPVKTGTVGPQIDGLDGTYYHGGGNQIQLDVPPAERMDYLKPISDYKIE</sequence>
<dbReference type="Proteomes" id="UP000182761">
    <property type="component" value="Unassembled WGS sequence"/>
</dbReference>
<gene>
    <name evidence="2" type="ORF">Ga0061079_1412</name>
</gene>
<dbReference type="AlphaFoldDB" id="A0A0X3ASR9"/>
<evidence type="ECO:0000313" key="2">
    <source>
        <dbReference type="EMBL" id="CVK17273.1"/>
    </source>
</evidence>
<name>A0A0X3ASR9_9FLAO</name>
<organism evidence="2 3">
    <name type="scientific">Apibacter mensalis</name>
    <dbReference type="NCBI Taxonomy" id="1586267"/>
    <lineage>
        <taxon>Bacteria</taxon>
        <taxon>Pseudomonadati</taxon>
        <taxon>Bacteroidota</taxon>
        <taxon>Flavobacteriia</taxon>
        <taxon>Flavobacteriales</taxon>
        <taxon>Weeksellaceae</taxon>
        <taxon>Apibacter</taxon>
    </lineage>
</organism>